<proteinExistence type="predicted"/>
<keyword evidence="3" id="KW-1185">Reference proteome</keyword>
<sequence>MRYSVSKIIDLSAHYFDELEIMKRDHETFLKIPEIKEEVNNIFIMKVENIINICGHMYDLHFSFILR</sequence>
<dbReference type="EMBL" id="BLAL01000244">
    <property type="protein sequence ID" value="GES95785.1"/>
    <property type="molecule type" value="Genomic_DNA"/>
</dbReference>
<reference evidence="1 3" key="1">
    <citation type="submission" date="2017-11" db="EMBL/GenBank/DDBJ databases">
        <title>The genome of Rhizophagus clarus HR1 reveals common genetic basis of auxotrophy among arbuscular mycorrhizal fungi.</title>
        <authorList>
            <person name="Kobayashi Y."/>
        </authorList>
    </citation>
    <scope>NUCLEOTIDE SEQUENCE [LARGE SCALE GENOMIC DNA]</scope>
    <source>
        <strain evidence="1 3">HR1</strain>
    </source>
</reference>
<evidence type="ECO:0000313" key="3">
    <source>
        <dbReference type="Proteomes" id="UP000247702"/>
    </source>
</evidence>
<evidence type="ECO:0000313" key="1">
    <source>
        <dbReference type="EMBL" id="GBC06240.1"/>
    </source>
</evidence>
<organism evidence="1 3">
    <name type="scientific">Rhizophagus clarus</name>
    <dbReference type="NCBI Taxonomy" id="94130"/>
    <lineage>
        <taxon>Eukaryota</taxon>
        <taxon>Fungi</taxon>
        <taxon>Fungi incertae sedis</taxon>
        <taxon>Mucoromycota</taxon>
        <taxon>Glomeromycotina</taxon>
        <taxon>Glomeromycetes</taxon>
        <taxon>Glomerales</taxon>
        <taxon>Glomeraceae</taxon>
        <taxon>Rhizophagus</taxon>
    </lineage>
</organism>
<protein>
    <submittedName>
        <fullName evidence="1">Uncharacterized protein</fullName>
    </submittedName>
</protein>
<reference evidence="2" key="2">
    <citation type="submission" date="2019-10" db="EMBL/GenBank/DDBJ databases">
        <title>Conservation and host-specific expression of non-tandemly repeated heterogenous ribosome RNA gene in arbuscular mycorrhizal fungi.</title>
        <authorList>
            <person name="Maeda T."/>
            <person name="Kobayashi Y."/>
            <person name="Nakagawa T."/>
            <person name="Ezawa T."/>
            <person name="Yamaguchi K."/>
            <person name="Bino T."/>
            <person name="Nishimoto Y."/>
            <person name="Shigenobu S."/>
            <person name="Kawaguchi M."/>
        </authorList>
    </citation>
    <scope>NUCLEOTIDE SEQUENCE</scope>
    <source>
        <strain evidence="2">HR1</strain>
    </source>
</reference>
<comment type="caution">
    <text evidence="1">The sequence shown here is derived from an EMBL/GenBank/DDBJ whole genome shotgun (WGS) entry which is preliminary data.</text>
</comment>
<dbReference type="Proteomes" id="UP000247702">
    <property type="component" value="Unassembled WGS sequence"/>
</dbReference>
<name>A0A2Z6S9P1_9GLOM</name>
<gene>
    <name evidence="2" type="ORF">RCL2_002244700</name>
    <name evidence="1" type="ORF">RclHR1_06700004</name>
</gene>
<evidence type="ECO:0000313" key="2">
    <source>
        <dbReference type="EMBL" id="GES95785.1"/>
    </source>
</evidence>
<dbReference type="Proteomes" id="UP000615446">
    <property type="component" value="Unassembled WGS sequence"/>
</dbReference>
<dbReference type="AlphaFoldDB" id="A0A2Z6S9P1"/>
<accession>A0A2Z6S9P1</accession>
<dbReference type="EMBL" id="BEXD01004060">
    <property type="protein sequence ID" value="GBC06240.1"/>
    <property type="molecule type" value="Genomic_DNA"/>
</dbReference>